<dbReference type="AlphaFoldDB" id="A0ABD1XLM5"/>
<evidence type="ECO:0000313" key="8">
    <source>
        <dbReference type="EMBL" id="KAL2608428.1"/>
    </source>
</evidence>
<dbReference type="InterPro" id="IPR037151">
    <property type="entry name" value="AlkB-like_sf"/>
</dbReference>
<evidence type="ECO:0000256" key="2">
    <source>
        <dbReference type="ARBA" id="ARBA00022723"/>
    </source>
</evidence>
<dbReference type="Pfam" id="PF13532">
    <property type="entry name" value="2OG-FeII_Oxy_2"/>
    <property type="match status" value="1"/>
</dbReference>
<dbReference type="PANTHER" id="PTHR16557:SF2">
    <property type="entry name" value="NUCLEIC ACID DIOXYGENASE ALKBH1"/>
    <property type="match status" value="1"/>
</dbReference>
<comment type="caution">
    <text evidence="8">The sequence shown here is derived from an EMBL/GenBank/DDBJ whole genome shotgun (WGS) entry which is preliminary data.</text>
</comment>
<organism evidence="8 9">
    <name type="scientific">Riccia fluitans</name>
    <dbReference type="NCBI Taxonomy" id="41844"/>
    <lineage>
        <taxon>Eukaryota</taxon>
        <taxon>Viridiplantae</taxon>
        <taxon>Streptophyta</taxon>
        <taxon>Embryophyta</taxon>
        <taxon>Marchantiophyta</taxon>
        <taxon>Marchantiopsida</taxon>
        <taxon>Marchantiidae</taxon>
        <taxon>Marchantiales</taxon>
        <taxon>Ricciaceae</taxon>
        <taxon>Riccia</taxon>
    </lineage>
</organism>
<dbReference type="GO" id="GO:0051213">
    <property type="term" value="F:dioxygenase activity"/>
    <property type="evidence" value="ECO:0007669"/>
    <property type="project" value="UniProtKB-KW"/>
</dbReference>
<dbReference type="InterPro" id="IPR005123">
    <property type="entry name" value="Oxoglu/Fe-dep_dioxygenase_dom"/>
</dbReference>
<dbReference type="Gene3D" id="2.60.120.590">
    <property type="entry name" value="Alpha-ketoglutarate-dependent dioxygenase AlkB-like"/>
    <property type="match status" value="1"/>
</dbReference>
<dbReference type="SUPFAM" id="SSF51197">
    <property type="entry name" value="Clavaminate synthase-like"/>
    <property type="match status" value="1"/>
</dbReference>
<reference evidence="8 9" key="1">
    <citation type="submission" date="2024-09" db="EMBL/GenBank/DDBJ databases">
        <title>Chromosome-scale assembly of Riccia fluitans.</title>
        <authorList>
            <person name="Paukszto L."/>
            <person name="Sawicki J."/>
            <person name="Karawczyk K."/>
            <person name="Piernik-Szablinska J."/>
            <person name="Szczecinska M."/>
            <person name="Mazdziarz M."/>
        </authorList>
    </citation>
    <scope>NUCLEOTIDE SEQUENCE [LARGE SCALE GENOMIC DNA]</scope>
    <source>
        <strain evidence="8">Rf_01</strain>
        <tissue evidence="8">Aerial parts of the thallus</tissue>
    </source>
</reference>
<feature type="binding site" evidence="6">
    <location>
        <position position="406"/>
    </location>
    <ligand>
        <name>Fe cation</name>
        <dbReference type="ChEBI" id="CHEBI:24875"/>
        <note>catalytic</note>
    </ligand>
</feature>
<feature type="domain" description="Fe2OG dioxygenase" evidence="7">
    <location>
        <begin position="380"/>
        <end position="514"/>
    </location>
</feature>
<feature type="binding site" evidence="6">
    <location>
        <position position="404"/>
    </location>
    <ligand>
        <name>Fe cation</name>
        <dbReference type="ChEBI" id="CHEBI:24875"/>
        <note>catalytic</note>
    </ligand>
</feature>
<dbReference type="GO" id="GO:0046872">
    <property type="term" value="F:metal ion binding"/>
    <property type="evidence" value="ECO:0007669"/>
    <property type="project" value="UniProtKB-KW"/>
</dbReference>
<gene>
    <name evidence="8" type="ORF">R1flu_027001</name>
</gene>
<accession>A0ABD1XLM5</accession>
<dbReference type="InterPro" id="IPR027450">
    <property type="entry name" value="AlkB-like"/>
</dbReference>
<proteinExistence type="inferred from homology"/>
<evidence type="ECO:0000256" key="3">
    <source>
        <dbReference type="ARBA" id="ARBA00022964"/>
    </source>
</evidence>
<name>A0ABD1XLM5_9MARC</name>
<keyword evidence="2 6" id="KW-0479">Metal-binding</keyword>
<dbReference type="PANTHER" id="PTHR16557">
    <property type="entry name" value="ALKYLATED DNA REPAIR PROTEIN ALKB-RELATED"/>
    <property type="match status" value="1"/>
</dbReference>
<evidence type="ECO:0000256" key="4">
    <source>
        <dbReference type="ARBA" id="ARBA00023002"/>
    </source>
</evidence>
<evidence type="ECO:0000256" key="6">
    <source>
        <dbReference type="PIRSR" id="PIRSR604574-2"/>
    </source>
</evidence>
<evidence type="ECO:0000256" key="5">
    <source>
        <dbReference type="ARBA" id="ARBA00023004"/>
    </source>
</evidence>
<keyword evidence="5 6" id="KW-0408">Iron</keyword>
<comment type="cofactor">
    <cofactor evidence="6">
        <name>Fe(2+)</name>
        <dbReference type="ChEBI" id="CHEBI:29033"/>
    </cofactor>
    <text evidence="6">Binds 1 Fe(2+) ion per subunit.</text>
</comment>
<dbReference type="PROSITE" id="PS51471">
    <property type="entry name" value="FE2OG_OXY"/>
    <property type="match status" value="1"/>
</dbReference>
<dbReference type="Proteomes" id="UP001605036">
    <property type="component" value="Unassembled WGS sequence"/>
</dbReference>
<protein>
    <recommendedName>
        <fullName evidence="7">Fe2OG dioxygenase domain-containing protein</fullName>
    </recommendedName>
</protein>
<evidence type="ECO:0000313" key="9">
    <source>
        <dbReference type="Proteomes" id="UP001605036"/>
    </source>
</evidence>
<feature type="binding site" evidence="6">
    <location>
        <position position="485"/>
    </location>
    <ligand>
        <name>Fe cation</name>
        <dbReference type="ChEBI" id="CHEBI:24875"/>
        <note>catalytic</note>
    </ligand>
</feature>
<comment type="similarity">
    <text evidence="1">Belongs to the alkB family.</text>
</comment>
<keyword evidence="3" id="KW-0223">Dioxygenase</keyword>
<keyword evidence="4" id="KW-0560">Oxidoreductase</keyword>
<evidence type="ECO:0000256" key="1">
    <source>
        <dbReference type="ARBA" id="ARBA00007879"/>
    </source>
</evidence>
<keyword evidence="9" id="KW-1185">Reference proteome</keyword>
<dbReference type="InterPro" id="IPR004574">
    <property type="entry name" value="Alkb"/>
</dbReference>
<sequence>MFGTNLILKNAFRMMSWAGSGTKRVAEKELHQRFSPSKKKQQQFCWPCPVCHRSFASYLLDDHIHHCCGPSNSLSSVFRTSPTDGPKLITTEPPSGPVSIDIFSILQSDYDTPSLPKIVNSENTIDFRNAASSEECDRPSGSCGASIQPDSDFQLEDGVSFRQKDLSVCVDRVPGSGNTAESSIENTKSLNSKLITDGLEDMIKFECNENKEVPVETRAVVARESMEQQGSAEVLKDGNGRREWPPPGFKLYQRQKQSQAKLSMFFKHVSPAGVESNSPVTVLQAGMVLFKNWLSLERQQMLVQESQNVAHLFHRPITSGGGKYHIYSMCWGPKWNPKTHRYAGVGAEQPLPDWMFDLAQEICCEAQRHTPVHPPDLKFTPDVALANFYPVKDKELGVIGIGGHQDLDDSCKMPVVSISVGDSMTFFYRRLPPLSRRKSMIYVSVDEKAAKNCVDGDTAHNREQQLILRSGDVLVFGGESRLIYHGTRHVQAGTRPPGLHMVSGRLNFTFRQTDGSLTAQHSHSSS</sequence>
<evidence type="ECO:0000259" key="7">
    <source>
        <dbReference type="PROSITE" id="PS51471"/>
    </source>
</evidence>
<dbReference type="EMBL" id="JBHFFA010000008">
    <property type="protein sequence ID" value="KAL2608428.1"/>
    <property type="molecule type" value="Genomic_DNA"/>
</dbReference>